<feature type="transmembrane region" description="Helical" evidence="1">
    <location>
        <begin position="2287"/>
        <end position="2307"/>
    </location>
</feature>
<dbReference type="EMBL" id="CP001032">
    <property type="protein sequence ID" value="ACB73614.1"/>
    <property type="molecule type" value="Genomic_DNA"/>
</dbReference>
<gene>
    <name evidence="3" type="ordered locus">Oter_0324</name>
</gene>
<keyword evidence="2" id="KW-0732">Signal</keyword>
<accession>B1ZQD4</accession>
<protein>
    <submittedName>
        <fullName evidence="3">Uncharacterized protein</fullName>
    </submittedName>
</protein>
<organism evidence="3 4">
    <name type="scientific">Opitutus terrae (strain DSM 11246 / JCM 15787 / PB90-1)</name>
    <dbReference type="NCBI Taxonomy" id="452637"/>
    <lineage>
        <taxon>Bacteria</taxon>
        <taxon>Pseudomonadati</taxon>
        <taxon>Verrucomicrobiota</taxon>
        <taxon>Opitutia</taxon>
        <taxon>Opitutales</taxon>
        <taxon>Opitutaceae</taxon>
        <taxon>Opitutus</taxon>
    </lineage>
</organism>
<feature type="transmembrane region" description="Helical" evidence="1">
    <location>
        <begin position="1198"/>
        <end position="1220"/>
    </location>
</feature>
<feature type="signal peptide" evidence="2">
    <location>
        <begin position="1"/>
        <end position="30"/>
    </location>
</feature>
<feature type="transmembrane region" description="Helical" evidence="1">
    <location>
        <begin position="1147"/>
        <end position="1168"/>
    </location>
</feature>
<dbReference type="Proteomes" id="UP000007013">
    <property type="component" value="Chromosome"/>
</dbReference>
<feature type="transmembrane region" description="Helical" evidence="1">
    <location>
        <begin position="1175"/>
        <end position="1192"/>
    </location>
</feature>
<feature type="transmembrane region" description="Helical" evidence="1">
    <location>
        <begin position="1069"/>
        <end position="1085"/>
    </location>
</feature>
<evidence type="ECO:0000256" key="1">
    <source>
        <dbReference type="SAM" id="Phobius"/>
    </source>
</evidence>
<feature type="transmembrane region" description="Helical" evidence="1">
    <location>
        <begin position="1232"/>
        <end position="1254"/>
    </location>
</feature>
<feature type="chain" id="PRO_5002772595" evidence="2">
    <location>
        <begin position="31"/>
        <end position="2316"/>
    </location>
</feature>
<dbReference type="KEGG" id="ote:Oter_0324"/>
<keyword evidence="1" id="KW-0812">Transmembrane</keyword>
<dbReference type="eggNOG" id="ENOG5030IMB">
    <property type="taxonomic scope" value="Bacteria"/>
</dbReference>
<name>B1ZQD4_OPITP</name>
<dbReference type="STRING" id="452637.Oter_0324"/>
<evidence type="ECO:0000313" key="3">
    <source>
        <dbReference type="EMBL" id="ACB73614.1"/>
    </source>
</evidence>
<keyword evidence="4" id="KW-1185">Reference proteome</keyword>
<evidence type="ECO:0000313" key="4">
    <source>
        <dbReference type="Proteomes" id="UP000007013"/>
    </source>
</evidence>
<reference evidence="3 4" key="1">
    <citation type="journal article" date="2011" name="J. Bacteriol.">
        <title>Genome sequence of the verrucomicrobium Opitutus terrae PB90-1, an abundant inhabitant of rice paddy soil ecosystems.</title>
        <authorList>
            <person name="van Passel M.W."/>
            <person name="Kant R."/>
            <person name="Palva A."/>
            <person name="Copeland A."/>
            <person name="Lucas S."/>
            <person name="Lapidus A."/>
            <person name="Glavina del Rio T."/>
            <person name="Pitluck S."/>
            <person name="Goltsman E."/>
            <person name="Clum A."/>
            <person name="Sun H."/>
            <person name="Schmutz J."/>
            <person name="Larimer F.W."/>
            <person name="Land M.L."/>
            <person name="Hauser L."/>
            <person name="Kyrpides N."/>
            <person name="Mikhailova N."/>
            <person name="Richardson P.P."/>
            <person name="Janssen P.H."/>
            <person name="de Vos W.M."/>
            <person name="Smidt H."/>
        </authorList>
    </citation>
    <scope>NUCLEOTIDE SEQUENCE [LARGE SCALE GENOMIC DNA]</scope>
    <source>
        <strain evidence="4">DSM 11246 / JCM 15787 / PB90-1</strain>
    </source>
</reference>
<dbReference type="OrthoDB" id="176053at2"/>
<evidence type="ECO:0000256" key="2">
    <source>
        <dbReference type="SAM" id="SignalP"/>
    </source>
</evidence>
<proteinExistence type="predicted"/>
<dbReference type="RefSeq" id="WP_012373152.1">
    <property type="nucleotide sequence ID" value="NC_010571.1"/>
</dbReference>
<keyword evidence="1" id="KW-1133">Transmembrane helix</keyword>
<dbReference type="HOGENOM" id="CLU_229203_0_0_0"/>
<sequence>MKTTTITRRGSGWLGVLLGAAAFAAGPATGAPTKADRANISGALLPEGGHIVIEAQGVPPEPRLFFSASADHVIRLTDSEVTGEVQLRLQVVQGRPDVLSLGLSGDGEIVDVAGAGLRDWAVRTAVVAETGRNRAEPANRRFLDVHPALAAPRDLRLVVHTRLRKPPVPGTSRVLLVTPGEAVGFASNVRLEPDSSVDLRVTSAVGVVSVGESGAAHGPQLFSSTGDGSIEVRLTPRGSALAPAEMVGAQIAGRVNEPTRSVEFRLRGQLRVQKAGVRLRMLAGMAALADKVAGDGWHVELARDDEHFWYELVGDREGAWPVDLGFTAAVTETGDWRKLAFQMPAGAVVPLRLEGLPDGVEFQEDAEVVPSATAGGWQGFLPASGVADVAWKHARKAAEGVLAFTSLEQTEVRVGAGLLRQESQVTLRVLQGKLADVQLRLDGPGEILGVMGENVVGWNVRPSDESSRLLEVRLSRPLEGEGTLVVRSQSALGPFPVRAEPVRLTPTGTVRHSGFVRIANNGAVRLEVVDATGMMQLAPTQFPGAGVEEGARQVFVYRFPAASYGYRVVANQVQAEVSVSQLVTYELTDTDRVINAELELDVREAPLREWSLLIPDGYAVVSIAGNEVTDHALESEAHDGQRKLKVLFARAVEGRQLLQLRLEKNQPAGAGEWRLPPLRFPDAKSVRGHVGAVAVPGYRMVPLGTEQLAEVPLSFFPRQRPGLQQAWRLREPEWAATVRLEQLGQSVQTDVFHLYSLKEGVVYGSVLFNYFVIGAPAAEWRIEVPESVGNLEIVGQDVRRDWRREGNEVIVTLHQPVLGAATLLVTFEQPMSARGGVIRPGELRPIGVQSERGFVQVVSPLQIKHTVTRADGGLLKLEPLELPAEFRLLTSSPSLAVYQYTARPFALEMNVEWYAPAETVEQVVDYAKLASQISREGEVVTEARFFVKTRGRQALRVGLPAGVRLWEVRVDREVVTARSDGDRIVVPLPARANPSIPVEVALRLGQPANAGSRVRLVAPSLGVPVIIDEWTVRGDAERLLVPESSNVALEQPVLTESGFEWIAARGRKAVGVLLALVALGGLLLRGTETPRLASGVATCAIATVLALFLALHALADRRPNLVELSYATTMMPTSEAVMVQLANVAPWRAMLSGWGVVALVVGLVAAAVGRWRRRAVVTVAGVVIFAGGVLAQRLGAPVFFAMLAVGLVLMFVMPGSMRLLRAWQAGRTQSAATAGTATVALLLLLLSGAGFGAAPSARAQEVPASLEASESRTPAAQSIVQTWSIREQRLFAELDVTVRGAAGDSFVLLHPPAVMTEFRGEALRVNKVTRGDEDVYLIVLDRDGTWSAHARFEMALAGEARAVAVPTGPAALQRITVDLDQPGWEFASAHAVQVMPAAGLAENHSGATLTLTPGTEAEIQLQPRQRDLATEATQFFAEVANLYLPAPGVVNGVVRVTVRPAQGRVREVELSVPAGFTVGDVTGGPLGAWRFDPASRRLRVAIEPVQTAAFSFQLEMQLGTGALPQELGLEPVRVLGAAGEVGMLALGFGGDAQPEGVRSEGLSAINLEDFDATLVPRDRDGQPLATVQQAWRYGQDAGRIALRVAPVAAEIRVTSRQLFTLDDDRLVAALDLNVAITRVGLFRLSFALPAGLEVEALSGPALNHWTETTEANQRIVTLHLNGRTMGEQRFNLSLAGAAPAAQEAWPVPHVQLREATRHTGELLLVPGKGIRLRAVDRDNATQLDPRSIGGVQPGTLAFRLLQEDWALRVGIETLEPWVTVQALQEVTVREGQTLTRIAARYRIENAALKHLRVRLPGLSADQVRTVRGSGAAVSDFVKVAGESDTWDVVFQRGMAGETDVQIEFQGVAGNDEARATIPTPVFSAARQSTLFVAVRSGGRVELEATELPRGWQRTDWSAVPGELQNPSDRTVPVLCYRVAEPEGALGLAVRRHDVAQALKLRVTGGQLTTLFSPEGASLTAVELNMDVVEKSTLRIKLPTQARLFNTFVNAESVSVVREGDECLFHVFPNSAADHSATVRLVYSTPGQTARRIALTGPSLSVPLENVRWRIVLPPGYRMEDYAGNLRLRESRAAGLFGIDQYQALVSSTHSAEARKAAELFEQASGLVQRGEQQQAAEVLSRAAKNSALDQAANEDARVQLRELKTQQAVLGLNTRRQRLYLDNRADSARNEQLEQAANLNPFMQGRVNFDPQQVEQMLMGNTVEENTALRGIAARLVEQQLAAEPAPAAIDVTLPERGRVLTFTRSLQVDGAAPLTLRLELGRLHRLSVVFTLVLLAGLGVVTALILPRRSGSAQG</sequence>
<keyword evidence="1" id="KW-0472">Membrane</keyword>
<feature type="transmembrane region" description="Helical" evidence="1">
    <location>
        <begin position="1092"/>
        <end position="1115"/>
    </location>
</feature>